<dbReference type="InterPro" id="IPR004268">
    <property type="entry name" value="MurJ"/>
</dbReference>
<keyword evidence="6 8" id="KW-1133">Transmembrane helix</keyword>
<feature type="transmembrane region" description="Helical" evidence="8">
    <location>
        <begin position="186"/>
        <end position="205"/>
    </location>
</feature>
<dbReference type="GO" id="GO:0009252">
    <property type="term" value="P:peptidoglycan biosynthetic process"/>
    <property type="evidence" value="ECO:0007669"/>
    <property type="project" value="UniProtKB-UniRule"/>
</dbReference>
<dbReference type="GO" id="GO:0008360">
    <property type="term" value="P:regulation of cell shape"/>
    <property type="evidence" value="ECO:0007669"/>
    <property type="project" value="UniProtKB-UniRule"/>
</dbReference>
<feature type="transmembrane region" description="Helical" evidence="8">
    <location>
        <begin position="94"/>
        <end position="116"/>
    </location>
</feature>
<feature type="transmembrane region" description="Helical" evidence="8">
    <location>
        <begin position="12"/>
        <end position="32"/>
    </location>
</feature>
<proteinExistence type="inferred from homology"/>
<dbReference type="AlphaFoldDB" id="A0A5D8Q8S8"/>
<feature type="transmembrane region" description="Helical" evidence="8">
    <location>
        <begin position="52"/>
        <end position="73"/>
    </location>
</feature>
<feature type="transmembrane region" description="Helical" evidence="8">
    <location>
        <begin position="311"/>
        <end position="328"/>
    </location>
</feature>
<dbReference type="PANTHER" id="PTHR47019:SF1">
    <property type="entry name" value="LIPID II FLIPPASE MURJ"/>
    <property type="match status" value="1"/>
</dbReference>
<dbReference type="PIRSF" id="PIRSF002869">
    <property type="entry name" value="MviN"/>
    <property type="match status" value="1"/>
</dbReference>
<dbReference type="Pfam" id="PF03023">
    <property type="entry name" value="MurJ"/>
    <property type="match status" value="1"/>
</dbReference>
<comment type="caution">
    <text evidence="10">The sequence shown here is derived from an EMBL/GenBank/DDBJ whole genome shotgun (WGS) entry which is preliminary data.</text>
</comment>
<keyword evidence="4 8" id="KW-0133">Cell shape</keyword>
<protein>
    <recommendedName>
        <fullName evidence="8">Probable lipid II flippase MurJ</fullName>
    </recommendedName>
</protein>
<dbReference type="HAMAP" id="MF_02078">
    <property type="entry name" value="MurJ_MviN"/>
    <property type="match status" value="1"/>
</dbReference>
<keyword evidence="5 8" id="KW-0573">Peptidoglycan synthesis</keyword>
<dbReference type="GO" id="GO:0071555">
    <property type="term" value="P:cell wall organization"/>
    <property type="evidence" value="ECO:0007669"/>
    <property type="project" value="UniProtKB-UniRule"/>
</dbReference>
<reference evidence="10 11" key="1">
    <citation type="submission" date="2019-08" db="EMBL/GenBank/DDBJ databases">
        <title>Calorimonas adulescens gen. nov., sp. nov., an anaerobic thermophilic bacterium from Sakhalin hot spring.</title>
        <authorList>
            <person name="Khomyakova M.A."/>
            <person name="Merkel A.Y."/>
            <person name="Novikov A."/>
            <person name="Bonch-Osmolovskaya E.A."/>
            <person name="Slobodkin A.I."/>
        </authorList>
    </citation>
    <scope>NUCLEOTIDE SEQUENCE [LARGE SCALE GENOMIC DNA]</scope>
    <source>
        <strain evidence="10 11">A05MB</strain>
    </source>
</reference>
<evidence type="ECO:0000256" key="7">
    <source>
        <dbReference type="ARBA" id="ARBA00023136"/>
    </source>
</evidence>
<dbReference type="GO" id="GO:0005886">
    <property type="term" value="C:plasma membrane"/>
    <property type="evidence" value="ECO:0007669"/>
    <property type="project" value="UniProtKB-SubCell"/>
</dbReference>
<evidence type="ECO:0000256" key="4">
    <source>
        <dbReference type="ARBA" id="ARBA00022960"/>
    </source>
</evidence>
<feature type="transmembrane region" description="Helical" evidence="8">
    <location>
        <begin position="479"/>
        <end position="500"/>
    </location>
</feature>
<sequence length="521" mass="56608">MASNVRRAAKAATLIMAANIISKFLGFLREMVIAREFGAGLGSDAYFMAQSIPMLFFTSIGSALATTFIPLYTEYKSKNGREDADRFANQIMNLVLIVSVVLTVAGVLFSPLLVRIIAPGFTGEKLSLTVGLSRTLFPLIIFVGLANVATGILQSNESFTAPALVGIPYNIIIIALTIILADRIGIYGLAIASVLATVSQYYIQVPSMRRLGYHHRYSMDFSHPGIKRLGLMIVPVLMGVAVNQLNTFVDRMLASGLPEGSVSALNYANRLNGFVLGTFVTSVATVVYPSLSNLGAKEEMESFKDSVATSLNMIFLIVLPVTAGTILLRTEAVRLLFERGAFDARATGMTSVALLFYSIGMAGAAAREILSRAFYSLKDTRTPMYNGMYAVALNIILNIVLVRFMGLAGLALATSISVIFTSFTLGWRLRNKIGGINGRLILKEGIKIAISTAVMAVAVYFFKNFIYSYIPGVSLTAQIINLALTVFVGAIVYGICTIIFKVREVTRLFSFLYRRLHINNV</sequence>
<comment type="function">
    <text evidence="8 9">Involved in peptidoglycan biosynthesis. Transports lipid-linked peptidoglycan precursors from the inner to the outer leaflet of the cytoplasmic membrane.</text>
</comment>
<dbReference type="PANTHER" id="PTHR47019">
    <property type="entry name" value="LIPID II FLIPPASE MURJ"/>
    <property type="match status" value="1"/>
</dbReference>
<name>A0A5D8Q8S8_9THEO</name>
<feature type="transmembrane region" description="Helical" evidence="8">
    <location>
        <begin position="136"/>
        <end position="153"/>
    </location>
</feature>
<dbReference type="UniPathway" id="UPA00219"/>
<gene>
    <name evidence="8 10" type="primary">murJ</name>
    <name evidence="10" type="ORF">FWJ32_11560</name>
</gene>
<comment type="pathway">
    <text evidence="8">Cell wall biogenesis; peptidoglycan biosynthesis.</text>
</comment>
<feature type="transmembrane region" description="Helical" evidence="8">
    <location>
        <begin position="382"/>
        <end position="401"/>
    </location>
</feature>
<keyword evidence="11" id="KW-1185">Reference proteome</keyword>
<evidence type="ECO:0000313" key="10">
    <source>
        <dbReference type="EMBL" id="TZE80921.1"/>
    </source>
</evidence>
<feature type="transmembrane region" description="Helical" evidence="8">
    <location>
        <begin position="160"/>
        <end position="180"/>
    </location>
</feature>
<feature type="transmembrane region" description="Helical" evidence="8">
    <location>
        <begin position="271"/>
        <end position="291"/>
    </location>
</feature>
<dbReference type="PRINTS" id="PR01806">
    <property type="entry name" value="VIRFACTRMVIN"/>
</dbReference>
<evidence type="ECO:0000256" key="2">
    <source>
        <dbReference type="ARBA" id="ARBA00022475"/>
    </source>
</evidence>
<evidence type="ECO:0000256" key="8">
    <source>
        <dbReference type="HAMAP-Rule" id="MF_02078"/>
    </source>
</evidence>
<organism evidence="10 11">
    <name type="scientific">Calorimonas adulescens</name>
    <dbReference type="NCBI Taxonomy" id="2606906"/>
    <lineage>
        <taxon>Bacteria</taxon>
        <taxon>Bacillati</taxon>
        <taxon>Bacillota</taxon>
        <taxon>Clostridia</taxon>
        <taxon>Thermoanaerobacterales</taxon>
        <taxon>Thermoanaerobacteraceae</taxon>
        <taxon>Calorimonas</taxon>
    </lineage>
</organism>
<evidence type="ECO:0000313" key="11">
    <source>
        <dbReference type="Proteomes" id="UP000322976"/>
    </source>
</evidence>
<comment type="subcellular location">
    <subcellularLocation>
        <location evidence="1 8">Cell membrane</location>
        <topology evidence="1 8">Multi-pass membrane protein</topology>
    </subcellularLocation>
</comment>
<dbReference type="Proteomes" id="UP000322976">
    <property type="component" value="Unassembled WGS sequence"/>
</dbReference>
<feature type="transmembrane region" description="Helical" evidence="8">
    <location>
        <begin position="407"/>
        <end position="427"/>
    </location>
</feature>
<evidence type="ECO:0000256" key="3">
    <source>
        <dbReference type="ARBA" id="ARBA00022692"/>
    </source>
</evidence>
<dbReference type="CDD" id="cd13123">
    <property type="entry name" value="MATE_MurJ_like"/>
    <property type="match status" value="1"/>
</dbReference>
<dbReference type="RefSeq" id="WP_149546114.1">
    <property type="nucleotide sequence ID" value="NZ_VTPS01000021.1"/>
</dbReference>
<keyword evidence="3 8" id="KW-0812">Transmembrane</keyword>
<feature type="transmembrane region" description="Helical" evidence="8">
    <location>
        <begin position="348"/>
        <end position="370"/>
    </location>
</feature>
<feature type="transmembrane region" description="Helical" evidence="8">
    <location>
        <begin position="448"/>
        <end position="467"/>
    </location>
</feature>
<evidence type="ECO:0000256" key="9">
    <source>
        <dbReference type="PIRNR" id="PIRNR002869"/>
    </source>
</evidence>
<keyword evidence="8 9" id="KW-0961">Cell wall biogenesis/degradation</keyword>
<dbReference type="NCBIfam" id="TIGR01695">
    <property type="entry name" value="murJ_mviN"/>
    <property type="match status" value="1"/>
</dbReference>
<evidence type="ECO:0000256" key="6">
    <source>
        <dbReference type="ARBA" id="ARBA00022989"/>
    </source>
</evidence>
<dbReference type="GO" id="GO:0015648">
    <property type="term" value="F:lipid-linked peptidoglycan transporter activity"/>
    <property type="evidence" value="ECO:0007669"/>
    <property type="project" value="UniProtKB-UniRule"/>
</dbReference>
<evidence type="ECO:0000256" key="1">
    <source>
        <dbReference type="ARBA" id="ARBA00004651"/>
    </source>
</evidence>
<feature type="transmembrane region" description="Helical" evidence="8">
    <location>
        <begin position="226"/>
        <end position="245"/>
    </location>
</feature>
<keyword evidence="2 8" id="KW-1003">Cell membrane</keyword>
<keyword evidence="8 9" id="KW-0813">Transport</keyword>
<dbReference type="EMBL" id="VTPS01000021">
    <property type="protein sequence ID" value="TZE80921.1"/>
    <property type="molecule type" value="Genomic_DNA"/>
</dbReference>
<keyword evidence="7 8" id="KW-0472">Membrane</keyword>
<evidence type="ECO:0000256" key="5">
    <source>
        <dbReference type="ARBA" id="ARBA00022984"/>
    </source>
</evidence>
<accession>A0A5D8Q8S8</accession>
<dbReference type="InterPro" id="IPR051050">
    <property type="entry name" value="Lipid_II_flippase_MurJ/MviN"/>
</dbReference>
<comment type="similarity">
    <text evidence="8 9">Belongs to the MurJ/MviN family.</text>
</comment>
<dbReference type="GO" id="GO:0034204">
    <property type="term" value="P:lipid translocation"/>
    <property type="evidence" value="ECO:0007669"/>
    <property type="project" value="TreeGrafter"/>
</dbReference>